<protein>
    <submittedName>
        <fullName evidence="1">Uncharacterized protein</fullName>
    </submittedName>
</protein>
<dbReference type="KEGG" id="pprf:DPRO_3180"/>
<dbReference type="AlphaFoldDB" id="A0A2C8FD46"/>
<evidence type="ECO:0000313" key="2">
    <source>
        <dbReference type="Proteomes" id="UP000219215"/>
    </source>
</evidence>
<keyword evidence="2" id="KW-1185">Reference proteome</keyword>
<gene>
    <name evidence="1" type="ORF">DPRO_3180</name>
</gene>
<reference evidence="2" key="1">
    <citation type="submission" date="2017-09" db="EMBL/GenBank/DDBJ databases">
        <authorList>
            <person name="Regsiter A."/>
            <person name="William W."/>
        </authorList>
    </citation>
    <scope>NUCLEOTIDE SEQUENCE [LARGE SCALE GENOMIC DNA]</scope>
    <source>
        <strain evidence="2">500-1</strain>
    </source>
</reference>
<sequence length="185" mass="20672">MSIVSLFKYYEEMQKEGVILYFNGPVSQPVVESIAELMRTKMRAEEAGMGSVQRVFAVLVEQMQNIVRYSTERHVDSPAHVGEMAHGQVVVGREEDGRFFVACGNKILSADEGGLSEQMKLLQSMNKAELKAYYKERRKSPDCTSNKGAGLGFVEMARKAARPLDYDIVPVDGETSFFSMKVVTQ</sequence>
<evidence type="ECO:0000313" key="1">
    <source>
        <dbReference type="EMBL" id="SOB60092.1"/>
    </source>
</evidence>
<organism evidence="1 2">
    <name type="scientific">Pseudodesulfovibrio profundus</name>
    <dbReference type="NCBI Taxonomy" id="57320"/>
    <lineage>
        <taxon>Bacteria</taxon>
        <taxon>Pseudomonadati</taxon>
        <taxon>Thermodesulfobacteriota</taxon>
        <taxon>Desulfovibrionia</taxon>
        <taxon>Desulfovibrionales</taxon>
        <taxon>Desulfovibrionaceae</taxon>
    </lineage>
</organism>
<dbReference type="Pfam" id="PF19788">
    <property type="entry name" value="DUF6272"/>
    <property type="match status" value="1"/>
</dbReference>
<proteinExistence type="predicted"/>
<dbReference type="EMBL" id="LT907975">
    <property type="protein sequence ID" value="SOB60092.1"/>
    <property type="molecule type" value="Genomic_DNA"/>
</dbReference>
<accession>A0A2C8FD46</accession>
<dbReference type="InterPro" id="IPR046239">
    <property type="entry name" value="DUF6272"/>
</dbReference>
<name>A0A2C8FD46_9BACT</name>
<dbReference type="Proteomes" id="UP000219215">
    <property type="component" value="Chromosome DPRO"/>
</dbReference>
<dbReference type="NCBIfam" id="NF038262">
    <property type="entry name" value="SiaB_fam_kinase"/>
    <property type="match status" value="1"/>
</dbReference>